<dbReference type="AlphaFoldDB" id="A0A6A7YDD4"/>
<evidence type="ECO:0000313" key="3">
    <source>
        <dbReference type="Proteomes" id="UP000441404"/>
    </source>
</evidence>
<dbReference type="Proteomes" id="UP000441404">
    <property type="component" value="Unassembled WGS sequence"/>
</dbReference>
<dbReference type="Pfam" id="PF05926">
    <property type="entry name" value="Phage_GPL"/>
    <property type="match status" value="1"/>
</dbReference>
<protein>
    <recommendedName>
        <fullName evidence="5">Head completion/stabilization protein</fullName>
    </recommendedName>
</protein>
<comment type="caution">
    <text evidence="2">The sequence shown here is derived from an EMBL/GenBank/DDBJ whole genome shotgun (WGS) entry which is preliminary data.</text>
</comment>
<proteinExistence type="predicted"/>
<evidence type="ECO:0000313" key="4">
    <source>
        <dbReference type="Proteomes" id="UP000489190"/>
    </source>
</evidence>
<dbReference type="EMBL" id="WIWJ01000070">
    <property type="protein sequence ID" value="MQT49824.1"/>
    <property type="molecule type" value="Genomic_DNA"/>
</dbReference>
<dbReference type="Proteomes" id="UP000489190">
    <property type="component" value="Unassembled WGS sequence"/>
</dbReference>
<reference evidence="3 4" key="1">
    <citation type="submission" date="2019-10" db="EMBL/GenBank/DDBJ databases">
        <title>Evaluation of single-gene subtyping targets for Pseudomonas.</title>
        <authorList>
            <person name="Reichler S.J."/>
            <person name="Orsi R.H."/>
            <person name="Wiedmann M."/>
            <person name="Martin N.H."/>
            <person name="Murphy S.I."/>
        </authorList>
    </citation>
    <scope>NUCLEOTIDE SEQUENCE [LARGE SCALE GENOMIC DNA]</scope>
    <source>
        <strain evidence="2 4">FSL R10-3254</strain>
        <strain evidence="1 3">FSL R10-3257</strain>
    </source>
</reference>
<dbReference type="EMBL" id="WIWI01000100">
    <property type="protein sequence ID" value="MQT92343.1"/>
    <property type="molecule type" value="Genomic_DNA"/>
</dbReference>
<name>A0A6A7YDD4_9PSED</name>
<evidence type="ECO:0008006" key="5">
    <source>
        <dbReference type="Google" id="ProtNLM"/>
    </source>
</evidence>
<dbReference type="InterPro" id="IPR009225">
    <property type="entry name" value="Phage_head_completion_GpL"/>
</dbReference>
<sequence length="136" mass="15040">MSLSTASLSLSDCTSDDAFWPPINLTSLRKALSLSSSISEVRLRTAAHGATATVNKALTVWQQHVQQQGYGYLEEVPAPTINNCSVLVAHYLSAVEATAAIELYQHFKIEKCGRRCSMNEPPAAHLFTHEYRHHDE</sequence>
<evidence type="ECO:0000313" key="1">
    <source>
        <dbReference type="EMBL" id="MQT49824.1"/>
    </source>
</evidence>
<organism evidence="2 4">
    <name type="scientific">Pseudomonas helleri</name>
    <dbReference type="NCBI Taxonomy" id="1608996"/>
    <lineage>
        <taxon>Bacteria</taxon>
        <taxon>Pseudomonadati</taxon>
        <taxon>Pseudomonadota</taxon>
        <taxon>Gammaproteobacteria</taxon>
        <taxon>Pseudomonadales</taxon>
        <taxon>Pseudomonadaceae</taxon>
        <taxon>Pseudomonas</taxon>
    </lineage>
</organism>
<gene>
    <name evidence="2" type="ORF">GHO39_24895</name>
    <name evidence="1" type="ORF">GHO40_24340</name>
</gene>
<accession>A0A6A7YDD4</accession>
<evidence type="ECO:0000313" key="2">
    <source>
        <dbReference type="EMBL" id="MQT92343.1"/>
    </source>
</evidence>
<dbReference type="RefSeq" id="WP_153329153.1">
    <property type="nucleotide sequence ID" value="NZ_WIWI01000100.1"/>
</dbReference>